<accession>A0A1D3CU03</accession>
<keyword evidence="3" id="KW-1185">Reference proteome</keyword>
<protein>
    <submittedName>
        <fullName evidence="2">Uncharacterized protein</fullName>
    </submittedName>
</protein>
<evidence type="ECO:0000313" key="3">
    <source>
        <dbReference type="Proteomes" id="UP000095192"/>
    </source>
</evidence>
<proteinExistence type="predicted"/>
<comment type="caution">
    <text evidence="2">The sequence shown here is derived from an EMBL/GenBank/DDBJ whole genome shotgun (WGS) entry which is preliminary data.</text>
</comment>
<gene>
    <name evidence="2" type="ORF">cyc_08128</name>
</gene>
<feature type="region of interest" description="Disordered" evidence="1">
    <location>
        <begin position="81"/>
        <end position="104"/>
    </location>
</feature>
<feature type="compositionally biased region" description="Basic and acidic residues" evidence="1">
    <location>
        <begin position="48"/>
        <end position="57"/>
    </location>
</feature>
<dbReference type="VEuPathDB" id="ToxoDB:cyc_08128"/>
<dbReference type="InParanoid" id="A0A1D3CU03"/>
<evidence type="ECO:0000313" key="2">
    <source>
        <dbReference type="EMBL" id="OEH74665.1"/>
    </source>
</evidence>
<dbReference type="EMBL" id="JROU02001972">
    <property type="protein sequence ID" value="OEH74665.1"/>
    <property type="molecule type" value="Genomic_DNA"/>
</dbReference>
<feature type="compositionally biased region" description="Polar residues" evidence="1">
    <location>
        <begin position="85"/>
        <end position="98"/>
    </location>
</feature>
<reference evidence="2 3" key="1">
    <citation type="journal article" date="2016" name="BMC Genomics">
        <title>Comparative genomics reveals Cyclospora cayetanensis possesses coccidia-like metabolism and invasion components but unique surface antigens.</title>
        <authorList>
            <person name="Liu S."/>
            <person name="Wang L."/>
            <person name="Zheng H."/>
            <person name="Xu Z."/>
            <person name="Roellig D.M."/>
            <person name="Li N."/>
            <person name="Frace M.A."/>
            <person name="Tang K."/>
            <person name="Arrowood M.J."/>
            <person name="Moss D.M."/>
            <person name="Zhang L."/>
            <person name="Feng Y."/>
            <person name="Xiao L."/>
        </authorList>
    </citation>
    <scope>NUCLEOTIDE SEQUENCE [LARGE SCALE GENOMIC DNA]</scope>
    <source>
        <strain evidence="2 3">CHN_HEN01</strain>
    </source>
</reference>
<dbReference type="Proteomes" id="UP000095192">
    <property type="component" value="Unassembled WGS sequence"/>
</dbReference>
<name>A0A1D3CU03_9EIME</name>
<evidence type="ECO:0000256" key="1">
    <source>
        <dbReference type="SAM" id="MobiDB-lite"/>
    </source>
</evidence>
<feature type="region of interest" description="Disordered" evidence="1">
    <location>
        <begin position="48"/>
        <end position="67"/>
    </location>
</feature>
<organism evidence="2 3">
    <name type="scientific">Cyclospora cayetanensis</name>
    <dbReference type="NCBI Taxonomy" id="88456"/>
    <lineage>
        <taxon>Eukaryota</taxon>
        <taxon>Sar</taxon>
        <taxon>Alveolata</taxon>
        <taxon>Apicomplexa</taxon>
        <taxon>Conoidasida</taxon>
        <taxon>Coccidia</taxon>
        <taxon>Eucoccidiorida</taxon>
        <taxon>Eimeriorina</taxon>
        <taxon>Eimeriidae</taxon>
        <taxon>Cyclospora</taxon>
    </lineage>
</organism>
<sequence>MLDDTKRLQTTQRFTNWGDTAAALPQVGDPLIPSMHILPQRELLPNLDRGRSARAGEDGCNNAAPEDTSVKTARCGTVLSGGQGTYASSVEAGTTMPLTAQHDE</sequence>
<dbReference type="AlphaFoldDB" id="A0A1D3CU03"/>